<dbReference type="InterPro" id="IPR019756">
    <property type="entry name" value="Pept_S26A_signal_pept_1_Ser-AS"/>
</dbReference>
<name>A0ABV2YCV2_9ACTN</name>
<sequence length="154" mass="16396">MSGALWLFLFLTGVVTATAAVAAALRKRLVLVTVVGVSMQPAFQPGDRVLVRRGTVARAGNVVVVEQPSTDGSPWPDPVTRPDVTGDRLGDRRWLVKRVAAEPGELWDSGTGAGSTVPPGHVALLGDNRRRSLDSRQLGPFPVERVLGSVVLRL</sequence>
<dbReference type="Pfam" id="PF10502">
    <property type="entry name" value="Peptidase_S26"/>
    <property type="match status" value="2"/>
</dbReference>
<reference evidence="7 8" key="1">
    <citation type="submission" date="2024-06" db="EMBL/GenBank/DDBJ databases">
        <title>The Natural Products Discovery Center: Release of the First 8490 Sequenced Strains for Exploring Actinobacteria Biosynthetic Diversity.</title>
        <authorList>
            <person name="Kalkreuter E."/>
            <person name="Kautsar S.A."/>
            <person name="Yang D."/>
            <person name="Bader C.D."/>
            <person name="Teijaro C.N."/>
            <person name="Fluegel L."/>
            <person name="Davis C.M."/>
            <person name="Simpson J.R."/>
            <person name="Lauterbach L."/>
            <person name="Steele A.D."/>
            <person name="Gui C."/>
            <person name="Meng S."/>
            <person name="Li G."/>
            <person name="Viehrig K."/>
            <person name="Ye F."/>
            <person name="Su P."/>
            <person name="Kiefer A.F."/>
            <person name="Nichols A."/>
            <person name="Cepeda A.J."/>
            <person name="Yan W."/>
            <person name="Fan B."/>
            <person name="Jiang Y."/>
            <person name="Adhikari A."/>
            <person name="Zheng C.-J."/>
            <person name="Schuster L."/>
            <person name="Cowan T.M."/>
            <person name="Smanski M.J."/>
            <person name="Chevrette M.G."/>
            <person name="De Carvalho L.P.S."/>
            <person name="Shen B."/>
        </authorList>
    </citation>
    <scope>NUCLEOTIDE SEQUENCE [LARGE SCALE GENOMIC DNA]</scope>
    <source>
        <strain evidence="7 8">NPDC038104</strain>
    </source>
</reference>
<organism evidence="7 8">
    <name type="scientific">Streptomyces fragilis</name>
    <dbReference type="NCBI Taxonomy" id="67301"/>
    <lineage>
        <taxon>Bacteria</taxon>
        <taxon>Bacillati</taxon>
        <taxon>Actinomycetota</taxon>
        <taxon>Actinomycetes</taxon>
        <taxon>Kitasatosporales</taxon>
        <taxon>Streptomycetaceae</taxon>
        <taxon>Streptomyces</taxon>
    </lineage>
</organism>
<accession>A0ABV2YCV2</accession>
<evidence type="ECO:0000313" key="8">
    <source>
        <dbReference type="Proteomes" id="UP001550850"/>
    </source>
</evidence>
<dbReference type="Gene3D" id="2.10.109.10">
    <property type="entry name" value="Umud Fragment, subunit A"/>
    <property type="match status" value="1"/>
</dbReference>
<keyword evidence="3" id="KW-0645">Protease</keyword>
<feature type="domain" description="Peptidase S26" evidence="6">
    <location>
        <begin position="114"/>
        <end position="153"/>
    </location>
</feature>
<evidence type="ECO:0000256" key="3">
    <source>
        <dbReference type="ARBA" id="ARBA00022670"/>
    </source>
</evidence>
<dbReference type="PRINTS" id="PR00727">
    <property type="entry name" value="LEADERPTASE"/>
</dbReference>
<keyword evidence="4" id="KW-0378">Hydrolase</keyword>
<evidence type="ECO:0000313" key="7">
    <source>
        <dbReference type="EMBL" id="MEU3553553.1"/>
    </source>
</evidence>
<dbReference type="PANTHER" id="PTHR43390:SF1">
    <property type="entry name" value="CHLOROPLAST PROCESSING PEPTIDASE"/>
    <property type="match status" value="1"/>
</dbReference>
<dbReference type="PROSITE" id="PS00501">
    <property type="entry name" value="SPASE_I_1"/>
    <property type="match status" value="1"/>
</dbReference>
<dbReference type="InterPro" id="IPR036286">
    <property type="entry name" value="LexA/Signal_pep-like_sf"/>
</dbReference>
<comment type="caution">
    <text evidence="7">The sequence shown here is derived from an EMBL/GenBank/DDBJ whole genome shotgun (WGS) entry which is preliminary data.</text>
</comment>
<dbReference type="SUPFAM" id="SSF51306">
    <property type="entry name" value="LexA/Signal peptidase"/>
    <property type="match status" value="1"/>
</dbReference>
<dbReference type="InterPro" id="IPR019533">
    <property type="entry name" value="Peptidase_S26"/>
</dbReference>
<keyword evidence="8" id="KW-1185">Reference proteome</keyword>
<dbReference type="CDD" id="cd06530">
    <property type="entry name" value="S26_SPase_I"/>
    <property type="match status" value="1"/>
</dbReference>
<protein>
    <submittedName>
        <fullName evidence="7">S26 family signal peptidase</fullName>
    </submittedName>
</protein>
<evidence type="ECO:0000259" key="6">
    <source>
        <dbReference type="Pfam" id="PF10502"/>
    </source>
</evidence>
<dbReference type="PANTHER" id="PTHR43390">
    <property type="entry name" value="SIGNAL PEPTIDASE I"/>
    <property type="match status" value="1"/>
</dbReference>
<dbReference type="Proteomes" id="UP001550850">
    <property type="component" value="Unassembled WGS sequence"/>
</dbReference>
<dbReference type="RefSeq" id="WP_108951780.1">
    <property type="nucleotide sequence ID" value="NZ_BEVZ01000001.1"/>
</dbReference>
<evidence type="ECO:0000256" key="2">
    <source>
        <dbReference type="ARBA" id="ARBA00009370"/>
    </source>
</evidence>
<evidence type="ECO:0000256" key="5">
    <source>
        <dbReference type="SAM" id="MobiDB-lite"/>
    </source>
</evidence>
<feature type="region of interest" description="Disordered" evidence="5">
    <location>
        <begin position="67"/>
        <end position="87"/>
    </location>
</feature>
<feature type="domain" description="Peptidase S26" evidence="6">
    <location>
        <begin position="17"/>
        <end position="105"/>
    </location>
</feature>
<comment type="similarity">
    <text evidence="2">Belongs to the peptidase S26 family.</text>
</comment>
<proteinExistence type="inferred from homology"/>
<evidence type="ECO:0000256" key="4">
    <source>
        <dbReference type="ARBA" id="ARBA00022801"/>
    </source>
</evidence>
<comment type="subcellular location">
    <subcellularLocation>
        <location evidence="1">Cell membrane</location>
        <topology evidence="1">Single-pass type II membrane protein</topology>
    </subcellularLocation>
</comment>
<evidence type="ECO:0000256" key="1">
    <source>
        <dbReference type="ARBA" id="ARBA00004401"/>
    </source>
</evidence>
<dbReference type="EMBL" id="JBEZUR010000004">
    <property type="protein sequence ID" value="MEU3553553.1"/>
    <property type="molecule type" value="Genomic_DNA"/>
</dbReference>
<gene>
    <name evidence="7" type="ORF">AB0E65_04845</name>
</gene>
<dbReference type="InterPro" id="IPR000223">
    <property type="entry name" value="Pept_S26A_signal_pept_1"/>
</dbReference>